<accession>A0AAN6IXC3</accession>
<evidence type="ECO:0008006" key="3">
    <source>
        <dbReference type="Google" id="ProtNLM"/>
    </source>
</evidence>
<name>A0AAN6IXC3_EXODE</name>
<proteinExistence type="predicted"/>
<dbReference type="PANTHER" id="PTHR39596:SF4">
    <property type="entry name" value="HET DOMAIN PROTEIN (AFU_ORTHOLOGUE AFUA_3G03140)-RELATED"/>
    <property type="match status" value="1"/>
</dbReference>
<protein>
    <recommendedName>
        <fullName evidence="3">Heterokaryon incompatibility domain-containing protein</fullName>
    </recommendedName>
</protein>
<organism evidence="1 2">
    <name type="scientific">Exophiala dermatitidis</name>
    <name type="common">Black yeast-like fungus</name>
    <name type="synonym">Wangiella dermatitidis</name>
    <dbReference type="NCBI Taxonomy" id="5970"/>
    <lineage>
        <taxon>Eukaryota</taxon>
        <taxon>Fungi</taxon>
        <taxon>Dikarya</taxon>
        <taxon>Ascomycota</taxon>
        <taxon>Pezizomycotina</taxon>
        <taxon>Eurotiomycetes</taxon>
        <taxon>Chaetothyriomycetidae</taxon>
        <taxon>Chaetothyriales</taxon>
        <taxon>Herpotrichiellaceae</taxon>
        <taxon>Exophiala</taxon>
    </lineage>
</organism>
<comment type="caution">
    <text evidence="1">The sequence shown here is derived from an EMBL/GenBank/DDBJ whole genome shotgun (WGS) entry which is preliminary data.</text>
</comment>
<reference evidence="1" key="1">
    <citation type="submission" date="2023-01" db="EMBL/GenBank/DDBJ databases">
        <title>Exophiala dermititidis isolated from Cystic Fibrosis Patient.</title>
        <authorList>
            <person name="Kurbessoian T."/>
            <person name="Crocker A."/>
            <person name="Murante D."/>
            <person name="Hogan D.A."/>
            <person name="Stajich J.E."/>
        </authorList>
    </citation>
    <scope>NUCLEOTIDE SEQUENCE</scope>
    <source>
        <strain evidence="1">Ex8</strain>
    </source>
</reference>
<evidence type="ECO:0000313" key="2">
    <source>
        <dbReference type="Proteomes" id="UP001161757"/>
    </source>
</evidence>
<dbReference type="EMBL" id="JAJGCB010000002">
    <property type="protein sequence ID" value="KAJ8994740.1"/>
    <property type="molecule type" value="Genomic_DNA"/>
</dbReference>
<dbReference type="AlphaFoldDB" id="A0AAN6IXC3"/>
<sequence length="793" mass="88484">MALRPSEFTFTEDRLRDIWRDPENLRRRSQYENYGLVDHESEHGLPDQSVARKLCMSFYKDVEDPLMHWARLDASYSAMCRSPNLGKAAAMEAQIIARAIEILGQQPVTSPSILEALPSGKIPGSGYMLPSHGAVVTGHVVPDPVWDRLVVTNFVNTSVLRLVLCIAQAQLSREYGPASIVRLLNGTIQLLRVSLDLATGSRTSDEKWTVVCAFLWTSWSRLLLLLLGPMMGRQLEGFDYNVRGLGSIRLLDVVPEIVDCRRRLQQRELQATPYLCAWAYRNLVDDRACISTDLRYFHQVYHACFGTRPAICNQGANQCDGLSSISCARFEHTPVHNQSSHASGCKGDCQRLFWIRESFVAVSGPKAVDLAATNAMGLRYCQSTEDTLTISHVWSHGQGGRPDAGGEEGTGFNSCLHRRYSALASSLGCSSYWIDTAAIPSEKALRRECITNINQIFSTSKTTVVCDRDIMSVDISRITVEACEQILAALLVCDWNMRAWTLLEAVTGRRSLHLLCRDDKLISIKEVLQTVYTSGRIDLVIPYMMRSYLLPPDDITDIELFDGGGSVATEEDCQLAEGFISIGEAAVLLSHRHATRDDDDLIIWNILIGDDGSYDAAEMWMRQVGKRIPSGALVSSAPRLQNVPGFHWAPSRPTVSRRTKGISPHDKTFPALDSVDSKDGYITAQGLRAKWLTFKFDTARLTHRKDTHLDVFTLKTLAKVAGRYLELLPWGSLLQVCPARGPANVPITYQGSSNHLLVVCGSPDGEHWEWKGVYEWDRHVQLPEFTIEDILLV</sequence>
<evidence type="ECO:0000313" key="1">
    <source>
        <dbReference type="EMBL" id="KAJ8994740.1"/>
    </source>
</evidence>
<dbReference type="Proteomes" id="UP001161757">
    <property type="component" value="Unassembled WGS sequence"/>
</dbReference>
<gene>
    <name evidence="1" type="ORF">HRR80_001444</name>
</gene>
<dbReference type="PANTHER" id="PTHR39596">
    <property type="match status" value="1"/>
</dbReference>